<feature type="binding site" evidence="5">
    <location>
        <position position="234"/>
    </location>
    <ligand>
        <name>(2E)-4-hydroxy-3-methylbut-2-enyl diphosphate</name>
        <dbReference type="ChEBI" id="CHEBI:128753"/>
    </ligand>
</feature>
<comment type="pathway">
    <text evidence="5">Isoprenoid biosynthesis; dimethylallyl diphosphate biosynthesis; dimethylallyl diphosphate from (2E)-4-hydroxy-3-methylbutenyl diphosphate: step 1/1.</text>
</comment>
<comment type="catalytic activity">
    <reaction evidence="5">
        <text>dimethylallyl diphosphate + 2 oxidized [2Fe-2S]-[ferredoxin] + H2O = (2E)-4-hydroxy-3-methylbut-2-enyl diphosphate + 2 reduced [2Fe-2S]-[ferredoxin] + 2 H(+)</text>
        <dbReference type="Rhea" id="RHEA:24825"/>
        <dbReference type="Rhea" id="RHEA-COMP:10000"/>
        <dbReference type="Rhea" id="RHEA-COMP:10001"/>
        <dbReference type="ChEBI" id="CHEBI:15377"/>
        <dbReference type="ChEBI" id="CHEBI:15378"/>
        <dbReference type="ChEBI" id="CHEBI:33737"/>
        <dbReference type="ChEBI" id="CHEBI:33738"/>
        <dbReference type="ChEBI" id="CHEBI:57623"/>
        <dbReference type="ChEBI" id="CHEBI:128753"/>
        <dbReference type="EC" id="1.17.7.4"/>
    </reaction>
</comment>
<feature type="binding site" evidence="5">
    <location>
        <position position="47"/>
    </location>
    <ligand>
        <name>(2E)-4-hydroxy-3-methylbut-2-enyl diphosphate</name>
        <dbReference type="ChEBI" id="CHEBI:128753"/>
    </ligand>
</feature>
<feature type="binding site" evidence="5">
    <location>
        <position position="137"/>
    </location>
    <ligand>
        <name>isopentenyl diphosphate</name>
        <dbReference type="ChEBI" id="CHEBI:128769"/>
    </ligand>
</feature>
<feature type="binding site" evidence="5">
    <location>
        <position position="234"/>
    </location>
    <ligand>
        <name>isopentenyl diphosphate</name>
        <dbReference type="ChEBI" id="CHEBI:128769"/>
    </ligand>
</feature>
<dbReference type="Gene3D" id="3.40.1010.20">
    <property type="entry name" value="4-hydroxy-3-methylbut-2-enyl diphosphate reductase, catalytic domain"/>
    <property type="match status" value="2"/>
</dbReference>
<feature type="binding site" evidence="5">
    <location>
        <position position="18"/>
    </location>
    <ligand>
        <name>[4Fe-4S] cluster</name>
        <dbReference type="ChEBI" id="CHEBI:49883"/>
    </ligand>
</feature>
<evidence type="ECO:0000256" key="1">
    <source>
        <dbReference type="ARBA" id="ARBA00022485"/>
    </source>
</evidence>
<feature type="binding site" evidence="5">
    <location>
        <position position="47"/>
    </location>
    <ligand>
        <name>isopentenyl diphosphate</name>
        <dbReference type="ChEBI" id="CHEBI:128769"/>
    </ligand>
</feature>
<dbReference type="HAMAP" id="MF_00191">
    <property type="entry name" value="IspH"/>
    <property type="match status" value="1"/>
</dbReference>
<keyword evidence="5" id="KW-0414">Isoprene biosynthesis</keyword>
<dbReference type="GO" id="GO:0051745">
    <property type="term" value="F:4-hydroxy-3-methylbut-2-enyl diphosphate reductase activity"/>
    <property type="evidence" value="ECO:0007669"/>
    <property type="project" value="UniProtKB-UniRule"/>
</dbReference>
<evidence type="ECO:0000256" key="5">
    <source>
        <dbReference type="HAMAP-Rule" id="MF_00191"/>
    </source>
</evidence>
<dbReference type="Proteomes" id="UP000018466">
    <property type="component" value="Unassembled WGS sequence"/>
</dbReference>
<accession>A0AA36Y694</accession>
<dbReference type="GeneID" id="86940320"/>
<dbReference type="NCBIfam" id="TIGR00216">
    <property type="entry name" value="ispH_lytB"/>
    <property type="match status" value="1"/>
</dbReference>
<feature type="binding site" evidence="5">
    <location>
        <position position="233"/>
    </location>
    <ligand>
        <name>isopentenyl diphosphate</name>
        <dbReference type="ChEBI" id="CHEBI:128769"/>
    </ligand>
</feature>
<evidence type="ECO:0000256" key="4">
    <source>
        <dbReference type="ARBA" id="ARBA00023014"/>
    </source>
</evidence>
<comment type="caution">
    <text evidence="6">The sequence shown here is derived from an EMBL/GenBank/DDBJ whole genome shotgun (WGS) entry which is preliminary data.</text>
</comment>
<feature type="binding site" evidence="5">
    <location>
        <position position="177"/>
    </location>
    <ligand>
        <name>(2E)-4-hydroxy-3-methylbut-2-enyl diphosphate</name>
        <dbReference type="ChEBI" id="CHEBI:128753"/>
    </ligand>
</feature>
<dbReference type="GO" id="GO:0016114">
    <property type="term" value="P:terpenoid biosynthetic process"/>
    <property type="evidence" value="ECO:0007669"/>
    <property type="project" value="UniProtKB-UniRule"/>
</dbReference>
<proteinExistence type="inferred from homology"/>
<reference evidence="6 7" key="1">
    <citation type="submission" date="2011-10" db="EMBL/GenBank/DDBJ databases">
        <title>The Genome Sequence of Lachnospiraceae bacterium ACC2.</title>
        <authorList>
            <consortium name="The Broad Institute Genome Sequencing Platform"/>
            <person name="Earl A."/>
            <person name="Ward D."/>
            <person name="Feldgarden M."/>
            <person name="Gevers D."/>
            <person name="Sizova M."/>
            <person name="Hazen A."/>
            <person name="Epstein S."/>
            <person name="Young S.K."/>
            <person name="Zeng Q."/>
            <person name="Gargeya S."/>
            <person name="Fitzgerald M."/>
            <person name="Haas B."/>
            <person name="Abouelleil A."/>
            <person name="Alvarado L."/>
            <person name="Arachchi H.M."/>
            <person name="Berlin A."/>
            <person name="Brown A."/>
            <person name="Chapman S.B."/>
            <person name="Chen Z."/>
            <person name="Dunbar C."/>
            <person name="Freedman E."/>
            <person name="Gearin G."/>
            <person name="Goldberg J."/>
            <person name="Griggs A."/>
            <person name="Gujja S."/>
            <person name="Heiman D."/>
            <person name="Howarth C."/>
            <person name="Larson L."/>
            <person name="Lui A."/>
            <person name="MacDonald P.J.P."/>
            <person name="Montmayeur A."/>
            <person name="Murphy C."/>
            <person name="Neiman D."/>
            <person name="Pearson M."/>
            <person name="Priest M."/>
            <person name="Roberts A."/>
            <person name="Saif S."/>
            <person name="Shea T."/>
            <person name="Shenoy N."/>
            <person name="Sisk P."/>
            <person name="Stolte C."/>
            <person name="Sykes S."/>
            <person name="Wortman J."/>
            <person name="Nusbaum C."/>
            <person name="Birren B."/>
        </authorList>
    </citation>
    <scope>NUCLEOTIDE SEQUENCE [LARGE SCALE GENOMIC DNA]</scope>
    <source>
        <strain evidence="6 7">ACC2</strain>
    </source>
</reference>
<dbReference type="RefSeq" id="WP_009532378.1">
    <property type="nucleotide sequence ID" value="NZ_CAUOLT010000029.1"/>
</dbReference>
<feature type="active site" description="Proton donor" evidence="5">
    <location>
        <position position="139"/>
    </location>
</feature>
<feature type="binding site" evidence="5">
    <location>
        <position position="235"/>
    </location>
    <ligand>
        <name>isopentenyl diphosphate</name>
        <dbReference type="ChEBI" id="CHEBI:128769"/>
    </ligand>
</feature>
<feature type="binding site" evidence="5">
    <location>
        <position position="277"/>
    </location>
    <ligand>
        <name>(2E)-4-hydroxy-3-methylbut-2-enyl diphosphate</name>
        <dbReference type="ChEBI" id="CHEBI:128753"/>
    </ligand>
</feature>
<keyword evidence="1 5" id="KW-0004">4Fe-4S</keyword>
<dbReference type="AlphaFoldDB" id="A0AA36Y694"/>
<keyword evidence="5" id="KW-0560">Oxidoreductase</keyword>
<comment type="similarity">
    <text evidence="5">Belongs to the IspH family.</text>
</comment>
<dbReference type="GO" id="GO:0019288">
    <property type="term" value="P:isopentenyl diphosphate biosynthetic process, methylerythritol 4-phosphate pathway"/>
    <property type="evidence" value="ECO:0007669"/>
    <property type="project" value="UniProtKB-UniRule"/>
</dbReference>
<feature type="binding site" evidence="5">
    <location>
        <position position="205"/>
    </location>
    <ligand>
        <name>[4Fe-4S] cluster</name>
        <dbReference type="ChEBI" id="CHEBI:49883"/>
    </ligand>
</feature>
<dbReference type="EC" id="1.17.7.4" evidence="5"/>
<keyword evidence="4 5" id="KW-0411">Iron-sulfur</keyword>
<feature type="binding site" evidence="5">
    <location>
        <position position="87"/>
    </location>
    <ligand>
        <name>isopentenyl diphosphate</name>
        <dbReference type="ChEBI" id="CHEBI:128769"/>
    </ligand>
</feature>
<feature type="binding site" evidence="5">
    <location>
        <position position="234"/>
    </location>
    <ligand>
        <name>dimethylallyl diphosphate</name>
        <dbReference type="ChEBI" id="CHEBI:57623"/>
    </ligand>
</feature>
<dbReference type="GO" id="GO:0050992">
    <property type="term" value="P:dimethylallyl diphosphate biosynthetic process"/>
    <property type="evidence" value="ECO:0007669"/>
    <property type="project" value="UniProtKB-UniRule"/>
</dbReference>
<organism evidence="6 7">
    <name type="scientific">Stomatobaculum longum</name>
    <dbReference type="NCBI Taxonomy" id="796942"/>
    <lineage>
        <taxon>Bacteria</taxon>
        <taxon>Bacillati</taxon>
        <taxon>Bacillota</taxon>
        <taxon>Clostridia</taxon>
        <taxon>Lachnospirales</taxon>
        <taxon>Lachnospiraceae</taxon>
        <taxon>Stomatobaculum</taxon>
    </lineage>
</organism>
<dbReference type="Gene3D" id="3.40.50.11270">
    <property type="match status" value="1"/>
</dbReference>
<dbReference type="EMBL" id="AGEL01000004">
    <property type="protein sequence ID" value="EHO17691.1"/>
    <property type="molecule type" value="Genomic_DNA"/>
</dbReference>
<comment type="cofactor">
    <cofactor evidence="5">
        <name>[4Fe-4S] cluster</name>
        <dbReference type="ChEBI" id="CHEBI:49883"/>
    </cofactor>
    <text evidence="5">Binds 1 [4Fe-4S] cluster per subunit.</text>
</comment>
<feature type="binding site" evidence="5">
    <location>
        <position position="235"/>
    </location>
    <ligand>
        <name>(2E)-4-hydroxy-3-methylbut-2-enyl diphosphate</name>
        <dbReference type="ChEBI" id="CHEBI:128753"/>
    </ligand>
</feature>
<sequence>MTERRKREVILAESAGFCFGVQKAVETVYREAEESKDTVYSYGAIIHNEEVVRDLTEKGVVVFEDEDAAAKVRALPEEAGTIILRSHGVGPEVYRLCEEKKLRIVDTACPFVNKIHRIVQTENRKGRRVLIVGDPKHPEVEGIRAWGRADTAVIRDEEEFLALQIPKDVPLSVVAQTTFRLPKFKMLVDKIRELGYDIACFNTICNATQERQAEAKKIASEVDAMIVIGGKNSSNTRKLVEICSAVCPHTFYVRTASELDPELLAPFQRIGITAGASTPKHIIEEVQAIVRAEF</sequence>
<feature type="binding site" evidence="5">
    <location>
        <position position="109"/>
    </location>
    <ligand>
        <name>[4Fe-4S] cluster</name>
        <dbReference type="ChEBI" id="CHEBI:49883"/>
    </ligand>
</feature>
<comment type="pathway">
    <text evidence="5">Isoprenoid biosynthesis; isopentenyl diphosphate biosynthesis via DXP pathway; isopentenyl diphosphate from 1-deoxy-D-xylulose 5-phosphate: step 6/6.</text>
</comment>
<feature type="binding site" evidence="5">
    <location>
        <position position="87"/>
    </location>
    <ligand>
        <name>dimethylallyl diphosphate</name>
        <dbReference type="ChEBI" id="CHEBI:57623"/>
    </ligand>
</feature>
<feature type="binding site" evidence="5">
    <location>
        <position position="137"/>
    </location>
    <ligand>
        <name>(2E)-4-hydroxy-3-methylbut-2-enyl diphosphate</name>
        <dbReference type="ChEBI" id="CHEBI:128753"/>
    </ligand>
</feature>
<dbReference type="InterPro" id="IPR003451">
    <property type="entry name" value="LytB/IspH"/>
</dbReference>
<dbReference type="Pfam" id="PF02401">
    <property type="entry name" value="LYTB"/>
    <property type="match status" value="1"/>
</dbReference>
<feature type="binding site" evidence="5">
    <location>
        <position position="233"/>
    </location>
    <ligand>
        <name>dimethylallyl diphosphate</name>
        <dbReference type="ChEBI" id="CHEBI:57623"/>
    </ligand>
</feature>
<feature type="binding site" evidence="5">
    <location>
        <position position="277"/>
    </location>
    <ligand>
        <name>dimethylallyl diphosphate</name>
        <dbReference type="ChEBI" id="CHEBI:57623"/>
    </ligand>
</feature>
<dbReference type="PANTHER" id="PTHR30426">
    <property type="entry name" value="4-HYDROXY-3-METHYLBUT-2-ENYL DIPHOSPHATE REDUCTASE"/>
    <property type="match status" value="1"/>
</dbReference>
<dbReference type="CDD" id="cd13944">
    <property type="entry name" value="lytB_ispH"/>
    <property type="match status" value="1"/>
</dbReference>
<comment type="catalytic activity">
    <reaction evidence="5">
        <text>isopentenyl diphosphate + 2 oxidized [2Fe-2S]-[ferredoxin] + H2O = (2E)-4-hydroxy-3-methylbut-2-enyl diphosphate + 2 reduced [2Fe-2S]-[ferredoxin] + 2 H(+)</text>
        <dbReference type="Rhea" id="RHEA:24488"/>
        <dbReference type="Rhea" id="RHEA-COMP:10000"/>
        <dbReference type="Rhea" id="RHEA-COMP:10001"/>
        <dbReference type="ChEBI" id="CHEBI:15377"/>
        <dbReference type="ChEBI" id="CHEBI:15378"/>
        <dbReference type="ChEBI" id="CHEBI:33737"/>
        <dbReference type="ChEBI" id="CHEBI:33738"/>
        <dbReference type="ChEBI" id="CHEBI:128753"/>
        <dbReference type="ChEBI" id="CHEBI:128769"/>
        <dbReference type="EC" id="1.17.7.4"/>
    </reaction>
</comment>
<keyword evidence="7" id="KW-1185">Reference proteome</keyword>
<evidence type="ECO:0000313" key="7">
    <source>
        <dbReference type="Proteomes" id="UP000018466"/>
    </source>
</evidence>
<feature type="binding site" evidence="5">
    <location>
        <position position="47"/>
    </location>
    <ligand>
        <name>dimethylallyl diphosphate</name>
        <dbReference type="ChEBI" id="CHEBI:57623"/>
    </ligand>
</feature>
<feature type="binding site" evidence="5">
    <location>
        <position position="277"/>
    </location>
    <ligand>
        <name>isopentenyl diphosphate</name>
        <dbReference type="ChEBI" id="CHEBI:128769"/>
    </ligand>
</feature>
<keyword evidence="3 5" id="KW-0408">Iron</keyword>
<name>A0AA36Y694_9FIRM</name>
<feature type="binding site" evidence="5">
    <location>
        <position position="137"/>
    </location>
    <ligand>
        <name>dimethylallyl diphosphate</name>
        <dbReference type="ChEBI" id="CHEBI:57623"/>
    </ligand>
</feature>
<dbReference type="GO" id="GO:0046872">
    <property type="term" value="F:metal ion binding"/>
    <property type="evidence" value="ECO:0007669"/>
    <property type="project" value="UniProtKB-KW"/>
</dbReference>
<keyword evidence="2 5" id="KW-0479">Metal-binding</keyword>
<feature type="binding site" evidence="5">
    <location>
        <position position="87"/>
    </location>
    <ligand>
        <name>(2E)-4-hydroxy-3-methylbut-2-enyl diphosphate</name>
        <dbReference type="ChEBI" id="CHEBI:128753"/>
    </ligand>
</feature>
<evidence type="ECO:0000256" key="2">
    <source>
        <dbReference type="ARBA" id="ARBA00022723"/>
    </source>
</evidence>
<evidence type="ECO:0000256" key="3">
    <source>
        <dbReference type="ARBA" id="ARBA00023004"/>
    </source>
</evidence>
<dbReference type="PANTHER" id="PTHR30426:SF0">
    <property type="entry name" value="4-HYDROXY-3-METHYLBUT-2-ENYL DIPHOSPHATE REDUCTASE"/>
    <property type="match status" value="1"/>
</dbReference>
<feature type="binding site" evidence="5">
    <location>
        <position position="235"/>
    </location>
    <ligand>
        <name>dimethylallyl diphosphate</name>
        <dbReference type="ChEBI" id="CHEBI:57623"/>
    </ligand>
</feature>
<feature type="binding site" evidence="5">
    <location>
        <position position="233"/>
    </location>
    <ligand>
        <name>(2E)-4-hydroxy-3-methylbut-2-enyl diphosphate</name>
        <dbReference type="ChEBI" id="CHEBI:128753"/>
    </ligand>
</feature>
<comment type="function">
    <text evidence="5">Catalyzes the conversion of 1-hydroxy-2-methyl-2-(E)-butenyl 4-diphosphate (HMBPP) into a mixture of isopentenyl diphosphate (IPP) and dimethylallyl diphosphate (DMAPP). Acts in the terminal step of the DOXP/MEP pathway for isoprenoid precursor biosynthesis.</text>
</comment>
<protein>
    <recommendedName>
        <fullName evidence="5">4-hydroxy-3-methylbut-2-enyl diphosphate reductase</fullName>
        <shortName evidence="5">HMBPP reductase</shortName>
        <ecNumber evidence="5">1.17.7.4</ecNumber>
    </recommendedName>
</protein>
<gene>
    <name evidence="5" type="primary">ispH</name>
    <name evidence="6" type="ORF">HMPREF9623_00545</name>
</gene>
<dbReference type="GO" id="GO:0051539">
    <property type="term" value="F:4 iron, 4 sulfur cluster binding"/>
    <property type="evidence" value="ECO:0007669"/>
    <property type="project" value="UniProtKB-UniRule"/>
</dbReference>
<evidence type="ECO:0000313" key="6">
    <source>
        <dbReference type="EMBL" id="EHO17691.1"/>
    </source>
</evidence>